<accession>A0AAD5P9S4</accession>
<feature type="transmembrane region" description="Helical" evidence="8">
    <location>
        <begin position="197"/>
        <end position="217"/>
    </location>
</feature>
<dbReference type="PANTHER" id="PTHR31064:SF30">
    <property type="entry name" value="HIGH-AFFINITY POTASSIUM TRANSPORT PROTEIN-RELATED"/>
    <property type="match status" value="1"/>
</dbReference>
<gene>
    <name evidence="9" type="ORF">BDA99DRAFT_444276</name>
</gene>
<proteinExistence type="predicted"/>
<evidence type="ECO:0000256" key="8">
    <source>
        <dbReference type="SAM" id="Phobius"/>
    </source>
</evidence>
<dbReference type="PANTHER" id="PTHR31064">
    <property type="entry name" value="POTASSIUM TRANSPORT PROTEIN DDB_G0292412-RELATED"/>
    <property type="match status" value="1"/>
</dbReference>
<evidence type="ECO:0000256" key="7">
    <source>
        <dbReference type="SAM" id="MobiDB-lite"/>
    </source>
</evidence>
<feature type="transmembrane region" description="Helical" evidence="8">
    <location>
        <begin position="292"/>
        <end position="312"/>
    </location>
</feature>
<dbReference type="InterPro" id="IPR003445">
    <property type="entry name" value="Cat_transpt"/>
</dbReference>
<evidence type="ECO:0000256" key="6">
    <source>
        <dbReference type="ARBA" id="ARBA00023136"/>
    </source>
</evidence>
<dbReference type="AlphaFoldDB" id="A0AAD5P9S4"/>
<sequence length="545" mass="61581">MSNPTHPFQQTSDPNDLRRVTSATTTVGSSSNSHADANDLNQSHGDSPDGVVAQGDGRTEDTSQQGIAFAGNVEQQREIARRRLEQDRRFEDLMDKISREVDIPLTDTLLDSSDDEDEENFQEIMRQPIDKSQLTRQQRYRIGGIEYRALDMLSYIVPIYYLGSIFVGAFVYRIFIACNSYTRDVLATSNPTGPVDPWLFSFFQGMSGMNNLGVSMLDASMVPFQDTPLPLIVTMIQILIGNTAYAIVLRFIIWILWKTTPHRYAMRRETFRFLLDHPRRCYTTLFPATQTWWLLIILIVITLVELICYLALNYWLPVMEGIAWASRFVDGLFQSIATRNAGFTVTSLSDLNPVAISMRNSNVYQERALGIFRGDGDEEPVQFTESELNGPAPFIKLRRHATINSVMTTSRKVLRGPDFFVLNLIQRQLTSDICWVISGIFVISIIESQSIMSPSPITMFTVIYECVSAFGNVGASTGYPNSAVSQCGQYHTLSLPLAIDRAVLLPSEEVEQREVEDQMLKRRNTSMTNQSNTSNIMFYTRSSTL</sequence>
<comment type="subcellular location">
    <subcellularLocation>
        <location evidence="1">Membrane</location>
        <topology evidence="1">Multi-pass membrane protein</topology>
    </subcellularLocation>
</comment>
<keyword evidence="3 8" id="KW-0812">Transmembrane</keyword>
<reference evidence="9" key="2">
    <citation type="submission" date="2023-02" db="EMBL/GenBank/DDBJ databases">
        <authorList>
            <consortium name="DOE Joint Genome Institute"/>
            <person name="Mondo S.J."/>
            <person name="Chang Y."/>
            <person name="Wang Y."/>
            <person name="Ahrendt S."/>
            <person name="Andreopoulos W."/>
            <person name="Barry K."/>
            <person name="Beard J."/>
            <person name="Benny G.L."/>
            <person name="Blankenship S."/>
            <person name="Bonito G."/>
            <person name="Cuomo C."/>
            <person name="Desiro A."/>
            <person name="Gervers K.A."/>
            <person name="Hundley H."/>
            <person name="Kuo A."/>
            <person name="LaButti K."/>
            <person name="Lang B.F."/>
            <person name="Lipzen A."/>
            <person name="O'Donnell K."/>
            <person name="Pangilinan J."/>
            <person name="Reynolds N."/>
            <person name="Sandor L."/>
            <person name="Smith M.W."/>
            <person name="Tsang A."/>
            <person name="Grigoriev I.V."/>
            <person name="Stajich J.E."/>
            <person name="Spatafora J.W."/>
        </authorList>
    </citation>
    <scope>NUCLEOTIDE SEQUENCE</scope>
    <source>
        <strain evidence="9">RSA 2281</strain>
    </source>
</reference>
<dbReference type="GO" id="GO:1990573">
    <property type="term" value="P:potassium ion import across plasma membrane"/>
    <property type="evidence" value="ECO:0007669"/>
    <property type="project" value="TreeGrafter"/>
</dbReference>
<feature type="compositionally biased region" description="Polar residues" evidence="7">
    <location>
        <begin position="1"/>
        <end position="14"/>
    </location>
</feature>
<dbReference type="Proteomes" id="UP001209540">
    <property type="component" value="Unassembled WGS sequence"/>
</dbReference>
<name>A0AAD5P9S4_9FUNG</name>
<dbReference type="GO" id="GO:0140107">
    <property type="term" value="F:high-affinity potassium ion transmembrane transporter activity"/>
    <property type="evidence" value="ECO:0007669"/>
    <property type="project" value="TreeGrafter"/>
</dbReference>
<keyword evidence="5" id="KW-0406">Ion transport</keyword>
<keyword evidence="6 8" id="KW-0472">Membrane</keyword>
<evidence type="ECO:0000256" key="2">
    <source>
        <dbReference type="ARBA" id="ARBA00022448"/>
    </source>
</evidence>
<comment type="caution">
    <text evidence="9">The sequence shown here is derived from an EMBL/GenBank/DDBJ whole genome shotgun (WGS) entry which is preliminary data.</text>
</comment>
<dbReference type="Pfam" id="PF02386">
    <property type="entry name" value="TrkH"/>
    <property type="match status" value="1"/>
</dbReference>
<keyword evidence="2" id="KW-0813">Transport</keyword>
<protein>
    <submittedName>
        <fullName evidence="9">Cation transport protein-domain-containing protein</fullName>
    </submittedName>
</protein>
<feature type="transmembrane region" description="Helical" evidence="8">
    <location>
        <begin position="155"/>
        <end position="177"/>
    </location>
</feature>
<dbReference type="GO" id="GO:0030007">
    <property type="term" value="P:intracellular potassium ion homeostasis"/>
    <property type="evidence" value="ECO:0007669"/>
    <property type="project" value="TreeGrafter"/>
</dbReference>
<dbReference type="GO" id="GO:0005886">
    <property type="term" value="C:plasma membrane"/>
    <property type="evidence" value="ECO:0007669"/>
    <property type="project" value="TreeGrafter"/>
</dbReference>
<dbReference type="InterPro" id="IPR051143">
    <property type="entry name" value="TrkH_K-transport"/>
</dbReference>
<evidence type="ECO:0000256" key="3">
    <source>
        <dbReference type="ARBA" id="ARBA00022692"/>
    </source>
</evidence>
<evidence type="ECO:0000256" key="1">
    <source>
        <dbReference type="ARBA" id="ARBA00004141"/>
    </source>
</evidence>
<evidence type="ECO:0000256" key="5">
    <source>
        <dbReference type="ARBA" id="ARBA00023065"/>
    </source>
</evidence>
<reference evidence="9" key="1">
    <citation type="journal article" date="2022" name="IScience">
        <title>Evolution of zygomycete secretomes and the origins of terrestrial fungal ecologies.</title>
        <authorList>
            <person name="Chang Y."/>
            <person name="Wang Y."/>
            <person name="Mondo S."/>
            <person name="Ahrendt S."/>
            <person name="Andreopoulos W."/>
            <person name="Barry K."/>
            <person name="Beard J."/>
            <person name="Benny G.L."/>
            <person name="Blankenship S."/>
            <person name="Bonito G."/>
            <person name="Cuomo C."/>
            <person name="Desiro A."/>
            <person name="Gervers K.A."/>
            <person name="Hundley H."/>
            <person name="Kuo A."/>
            <person name="LaButti K."/>
            <person name="Lang B.F."/>
            <person name="Lipzen A."/>
            <person name="O'Donnell K."/>
            <person name="Pangilinan J."/>
            <person name="Reynolds N."/>
            <person name="Sandor L."/>
            <person name="Smith M.E."/>
            <person name="Tsang A."/>
            <person name="Grigoriev I.V."/>
            <person name="Stajich J.E."/>
            <person name="Spatafora J.W."/>
        </authorList>
    </citation>
    <scope>NUCLEOTIDE SEQUENCE</scope>
    <source>
        <strain evidence="9">RSA 2281</strain>
    </source>
</reference>
<organism evidence="9 10">
    <name type="scientific">Phascolomyces articulosus</name>
    <dbReference type="NCBI Taxonomy" id="60185"/>
    <lineage>
        <taxon>Eukaryota</taxon>
        <taxon>Fungi</taxon>
        <taxon>Fungi incertae sedis</taxon>
        <taxon>Mucoromycota</taxon>
        <taxon>Mucoromycotina</taxon>
        <taxon>Mucoromycetes</taxon>
        <taxon>Mucorales</taxon>
        <taxon>Lichtheimiaceae</taxon>
        <taxon>Phascolomyces</taxon>
    </lineage>
</organism>
<evidence type="ECO:0000313" key="9">
    <source>
        <dbReference type="EMBL" id="KAI9251744.1"/>
    </source>
</evidence>
<keyword evidence="4 8" id="KW-1133">Transmembrane helix</keyword>
<feature type="region of interest" description="Disordered" evidence="7">
    <location>
        <begin position="1"/>
        <end position="63"/>
    </location>
</feature>
<feature type="compositionally biased region" description="Low complexity" evidence="7">
    <location>
        <begin position="21"/>
        <end position="33"/>
    </location>
</feature>
<evidence type="ECO:0000256" key="4">
    <source>
        <dbReference type="ARBA" id="ARBA00022989"/>
    </source>
</evidence>
<evidence type="ECO:0000313" key="10">
    <source>
        <dbReference type="Proteomes" id="UP001209540"/>
    </source>
</evidence>
<keyword evidence="10" id="KW-1185">Reference proteome</keyword>
<feature type="transmembrane region" description="Helical" evidence="8">
    <location>
        <begin position="229"/>
        <end position="257"/>
    </location>
</feature>
<dbReference type="EMBL" id="JAIXMP010000029">
    <property type="protein sequence ID" value="KAI9251744.1"/>
    <property type="molecule type" value="Genomic_DNA"/>
</dbReference>